<accession>A0A9X2BC31</accession>
<organism evidence="2 3">
    <name type="scientific">Fictibacillus marinisediminis</name>
    <dbReference type="NCBI Taxonomy" id="2878389"/>
    <lineage>
        <taxon>Bacteria</taxon>
        <taxon>Bacillati</taxon>
        <taxon>Bacillota</taxon>
        <taxon>Bacilli</taxon>
        <taxon>Bacillales</taxon>
        <taxon>Fictibacillaceae</taxon>
        <taxon>Fictibacillus</taxon>
    </lineage>
</organism>
<dbReference type="AlphaFoldDB" id="A0A9X2BC31"/>
<proteinExistence type="predicted"/>
<feature type="compositionally biased region" description="Basic residues" evidence="1">
    <location>
        <begin position="26"/>
        <end position="37"/>
    </location>
</feature>
<reference evidence="2" key="1">
    <citation type="submission" date="2021-09" db="EMBL/GenBank/DDBJ databases">
        <title>Genome analysis of Fictibacillus sp. KIGAM418 isolated from marine sediment.</title>
        <authorList>
            <person name="Seo M.-J."/>
            <person name="Cho E.-S."/>
            <person name="Hwang C.Y."/>
        </authorList>
    </citation>
    <scope>NUCLEOTIDE SEQUENCE</scope>
    <source>
        <strain evidence="2">KIGAM418</strain>
    </source>
</reference>
<name>A0A9X2BC31_9BACL</name>
<evidence type="ECO:0000256" key="1">
    <source>
        <dbReference type="SAM" id="MobiDB-lite"/>
    </source>
</evidence>
<protein>
    <submittedName>
        <fullName evidence="2">Uncharacterized protein</fullName>
    </submittedName>
</protein>
<keyword evidence="3" id="KW-1185">Reference proteome</keyword>
<sequence>MAVYKVLSLMISFAMLTLRMVEERNRRSKKTSAHRNKERPERKRA</sequence>
<evidence type="ECO:0000313" key="2">
    <source>
        <dbReference type="EMBL" id="MCK6256509.1"/>
    </source>
</evidence>
<evidence type="ECO:0000313" key="3">
    <source>
        <dbReference type="Proteomes" id="UP001139011"/>
    </source>
</evidence>
<dbReference type="EMBL" id="JAIWJX010000002">
    <property type="protein sequence ID" value="MCK6256509.1"/>
    <property type="molecule type" value="Genomic_DNA"/>
</dbReference>
<dbReference type="Proteomes" id="UP001139011">
    <property type="component" value="Unassembled WGS sequence"/>
</dbReference>
<feature type="region of interest" description="Disordered" evidence="1">
    <location>
        <begin position="23"/>
        <end position="45"/>
    </location>
</feature>
<comment type="caution">
    <text evidence="2">The sequence shown here is derived from an EMBL/GenBank/DDBJ whole genome shotgun (WGS) entry which is preliminary data.</text>
</comment>
<gene>
    <name evidence="2" type="ORF">LCY76_07880</name>
</gene>
<dbReference type="RefSeq" id="WP_156316231.1">
    <property type="nucleotide sequence ID" value="NZ_JAIWJX010000002.1"/>
</dbReference>